<proteinExistence type="predicted"/>
<sequence length="674" mass="74649">MPTIERITLVEGQRLGLSVSNNAAFPDLDSSGQQTKDYCTDVLYDVQSGQTTQRPAVIKKGGSGVLLTVEVSGIPSSDLSAPLRLQMAGSGSFTLFSQIVQPETVQNAAGGVIVFNMSQWVDPSVDPLTPWCFKGNIPVLLQTVEGPDDATTLPDGSMSVEMELYLLGYELPPYFEGKVPLLLLRMFVGAATKRQVRTAKQWVAMVAKICHGSAHPETGEPAETQNHWLKYNTMGGASFFMATNSVANPAHLKTLQHYFNYGGSFFLSAWLDTYRNFRKHGSFSVVNCYDQAGAVEVAASLGVSYTCLAWEYHQPYGFITKDTELVGWGACNNPMFAKITQNKLLKDNMDTKRTTFSNHAFISWSPDFDPAPSVFDESNDPSSFSGMLAIDACAGPHLGNEDRGVWVSPTSYPNPSLYPNGYTDKSTYWRTRDDQYLLQEHTFQSKQGDPPTWKDLESLHFWTPGITGLSTDKKDSSFPPLHPKNPFEGSSITFPAAADFPNPGLAFWGSVSDLQKSFWKSLNTNLPGSISWNQIMIDNIPLTDRGMIYEKKWYDPREAVFNFVAFKIWVTASLADALAAQKARAAQVVVTSTLEASNFEANMETPSETQKIYILQADFTALVVWQNLFFEITGYVGIEEIKTLAHDLVTEILNGLETADGSKWQVPIFNYEAW</sequence>
<dbReference type="AlphaFoldDB" id="A0A8H4SVF5"/>
<comment type="caution">
    <text evidence="1">The sequence shown here is derived from an EMBL/GenBank/DDBJ whole genome shotgun (WGS) entry which is preliminary data.</text>
</comment>
<evidence type="ECO:0000313" key="2">
    <source>
        <dbReference type="Proteomes" id="UP000604273"/>
    </source>
</evidence>
<accession>A0A8H4SVF5</accession>
<protein>
    <submittedName>
        <fullName evidence="1">Uncharacterized protein</fullName>
    </submittedName>
</protein>
<organism evidence="1 2">
    <name type="scientific">Fusarium gaditjirri</name>
    <dbReference type="NCBI Taxonomy" id="282569"/>
    <lineage>
        <taxon>Eukaryota</taxon>
        <taxon>Fungi</taxon>
        <taxon>Dikarya</taxon>
        <taxon>Ascomycota</taxon>
        <taxon>Pezizomycotina</taxon>
        <taxon>Sordariomycetes</taxon>
        <taxon>Hypocreomycetidae</taxon>
        <taxon>Hypocreales</taxon>
        <taxon>Nectriaceae</taxon>
        <taxon>Fusarium</taxon>
        <taxon>Fusarium nisikadoi species complex</taxon>
    </lineage>
</organism>
<name>A0A8H4SVF5_9HYPO</name>
<evidence type="ECO:0000313" key="1">
    <source>
        <dbReference type="EMBL" id="KAF4946524.1"/>
    </source>
</evidence>
<keyword evidence="2" id="KW-1185">Reference proteome</keyword>
<dbReference type="Proteomes" id="UP000604273">
    <property type="component" value="Unassembled WGS sequence"/>
</dbReference>
<dbReference type="EMBL" id="JABFAI010000317">
    <property type="protein sequence ID" value="KAF4946524.1"/>
    <property type="molecule type" value="Genomic_DNA"/>
</dbReference>
<gene>
    <name evidence="1" type="ORF">FGADI_11162</name>
</gene>
<reference evidence="1" key="2">
    <citation type="submission" date="2020-05" db="EMBL/GenBank/DDBJ databases">
        <authorList>
            <person name="Kim H.-S."/>
            <person name="Proctor R.H."/>
            <person name="Brown D.W."/>
        </authorList>
    </citation>
    <scope>NUCLEOTIDE SEQUENCE</scope>
    <source>
        <strain evidence="1">NRRL 45417</strain>
    </source>
</reference>
<dbReference type="OrthoDB" id="5065353at2759"/>
<reference evidence="1" key="1">
    <citation type="journal article" date="2020" name="BMC Genomics">
        <title>Correction to: Identification and distribution of gene clusters required for synthesis of sphingolipid metabolism inhibitors in diverse species of the filamentous fungus Fusarium.</title>
        <authorList>
            <person name="Kim H.S."/>
            <person name="Lohmar J.M."/>
            <person name="Busman M."/>
            <person name="Brown D.W."/>
            <person name="Naumann T.A."/>
            <person name="Divon H.H."/>
            <person name="Lysoe E."/>
            <person name="Uhlig S."/>
            <person name="Proctor R.H."/>
        </authorList>
    </citation>
    <scope>NUCLEOTIDE SEQUENCE</scope>
    <source>
        <strain evidence="1">NRRL 45417</strain>
    </source>
</reference>